<dbReference type="GO" id="GO:0016592">
    <property type="term" value="C:mediator complex"/>
    <property type="evidence" value="ECO:0007669"/>
    <property type="project" value="InterPro"/>
</dbReference>
<keyword evidence="6 9" id="KW-0804">Transcription</keyword>
<dbReference type="PANTHER" id="PTHR13074:SF9">
    <property type="entry name" value="MEDIATOR OF RNA POLYMERASE II TRANSCRIPTION SUBUNIT 8"/>
    <property type="match status" value="1"/>
</dbReference>
<gene>
    <name evidence="9" type="primary">MED8</name>
    <name evidence="11" type="ORF">LEL_01713</name>
</gene>
<comment type="subcellular location">
    <subcellularLocation>
        <location evidence="1 9">Nucleus</location>
    </subcellularLocation>
</comment>
<evidence type="ECO:0000313" key="12">
    <source>
        <dbReference type="Proteomes" id="UP000076881"/>
    </source>
</evidence>
<keyword evidence="5 9" id="KW-0010">Activator</keyword>
<evidence type="ECO:0000256" key="9">
    <source>
        <dbReference type="RuleBase" id="RU364144"/>
    </source>
</evidence>
<evidence type="ECO:0000256" key="3">
    <source>
        <dbReference type="ARBA" id="ARBA00020637"/>
    </source>
</evidence>
<dbReference type="Gene3D" id="1.20.58.1710">
    <property type="match status" value="1"/>
</dbReference>
<dbReference type="Proteomes" id="UP000076881">
    <property type="component" value="Unassembled WGS sequence"/>
</dbReference>
<comment type="similarity">
    <text evidence="2 9">Belongs to the Mediator complex subunit 8 family.</text>
</comment>
<protein>
    <recommendedName>
        <fullName evidence="3 9">Mediator of RNA polymerase II transcription subunit 8</fullName>
    </recommendedName>
    <alternativeName>
        <fullName evidence="8 9">Mediator complex subunit 8</fullName>
    </alternativeName>
</protein>
<evidence type="ECO:0000313" key="11">
    <source>
        <dbReference type="EMBL" id="OAA82168.1"/>
    </source>
</evidence>
<comment type="function">
    <text evidence="9">Component of the Mediator complex, a coactivator involved in the regulated transcription of nearly all RNA polymerase II-dependent genes. Mediator functions as a bridge to convey information from gene-specific regulatory proteins to the basal RNA polymerase II transcription machinery. Mediator is recruited to promoters by direct interactions with regulatory proteins and serves as a scaffold for the assembly of a functional preinitiation complex with RNA polymerase II and the general transcription factors.</text>
</comment>
<keyword evidence="12" id="KW-1185">Reference proteome</keyword>
<evidence type="ECO:0000256" key="5">
    <source>
        <dbReference type="ARBA" id="ARBA00023159"/>
    </source>
</evidence>
<dbReference type="STRING" id="1081108.A0A162KZK7"/>
<dbReference type="GO" id="GO:0003712">
    <property type="term" value="F:transcription coregulator activity"/>
    <property type="evidence" value="ECO:0007669"/>
    <property type="project" value="InterPro"/>
</dbReference>
<comment type="subunit">
    <text evidence="9">Component of the Mediator complex.</text>
</comment>
<evidence type="ECO:0000256" key="6">
    <source>
        <dbReference type="ARBA" id="ARBA00023163"/>
    </source>
</evidence>
<feature type="region of interest" description="Disordered" evidence="10">
    <location>
        <begin position="153"/>
        <end position="219"/>
    </location>
</feature>
<feature type="compositionally biased region" description="Acidic residues" evidence="10">
    <location>
        <begin position="174"/>
        <end position="193"/>
    </location>
</feature>
<dbReference type="AlphaFoldDB" id="A0A162KZK7"/>
<dbReference type="Gene3D" id="6.10.250.2610">
    <property type="match status" value="1"/>
</dbReference>
<feature type="compositionally biased region" description="Low complexity" evidence="10">
    <location>
        <begin position="198"/>
        <end position="208"/>
    </location>
</feature>
<dbReference type="GO" id="GO:0006357">
    <property type="term" value="P:regulation of transcription by RNA polymerase II"/>
    <property type="evidence" value="ECO:0007669"/>
    <property type="project" value="InterPro"/>
</dbReference>
<keyword evidence="4 9" id="KW-0805">Transcription regulation</keyword>
<evidence type="ECO:0000256" key="10">
    <source>
        <dbReference type="SAM" id="MobiDB-lite"/>
    </source>
</evidence>
<dbReference type="Pfam" id="PF10232">
    <property type="entry name" value="Med8"/>
    <property type="match status" value="1"/>
</dbReference>
<accession>A0A162KZK7</accession>
<evidence type="ECO:0000256" key="1">
    <source>
        <dbReference type="ARBA" id="ARBA00004123"/>
    </source>
</evidence>
<evidence type="ECO:0000256" key="8">
    <source>
        <dbReference type="ARBA" id="ARBA00031261"/>
    </source>
</evidence>
<evidence type="ECO:0000256" key="2">
    <source>
        <dbReference type="ARBA" id="ARBA00005716"/>
    </source>
</evidence>
<dbReference type="InterPro" id="IPR019364">
    <property type="entry name" value="Mediatior_Med8_fun/met"/>
</dbReference>
<dbReference type="EMBL" id="AZHF01000001">
    <property type="protein sequence ID" value="OAA82168.1"/>
    <property type="molecule type" value="Genomic_DNA"/>
</dbReference>
<organism evidence="11 12">
    <name type="scientific">Akanthomyces lecanii RCEF 1005</name>
    <dbReference type="NCBI Taxonomy" id="1081108"/>
    <lineage>
        <taxon>Eukaryota</taxon>
        <taxon>Fungi</taxon>
        <taxon>Dikarya</taxon>
        <taxon>Ascomycota</taxon>
        <taxon>Pezizomycotina</taxon>
        <taxon>Sordariomycetes</taxon>
        <taxon>Hypocreomycetidae</taxon>
        <taxon>Hypocreales</taxon>
        <taxon>Cordycipitaceae</taxon>
        <taxon>Akanthomyces</taxon>
        <taxon>Cordyceps confragosa</taxon>
    </lineage>
</organism>
<keyword evidence="7 9" id="KW-0539">Nucleus</keyword>
<name>A0A162KZK7_CORDF</name>
<sequence>MAALGLDDDELKSVEQILSRLAQLSNSIGSLKMDVMKSHPLPHPDSLHASAQILHRNLATVLECLSENAELFTRIAIHPSTNFPGRAQEGVLTQLLRKKLEPDVEELVEQGRETARRATPEGLAALQAIWDELRAWTQTRIADYVRDEAGDAYTKEERAQGTETVRTGLRRDIEDEDEDEDEDEEDEDEDEDGGGMFGTATAAAAPAGSNDAPLPPAQGPEIETLLWFGARGDFELPRNVEYERKGAVLKRGLEGINIPPERMDGVLQAGGSAAQPMRL</sequence>
<evidence type="ECO:0000256" key="4">
    <source>
        <dbReference type="ARBA" id="ARBA00023015"/>
    </source>
</evidence>
<dbReference type="GO" id="GO:0000978">
    <property type="term" value="F:RNA polymerase II cis-regulatory region sequence-specific DNA binding"/>
    <property type="evidence" value="ECO:0007669"/>
    <property type="project" value="TreeGrafter"/>
</dbReference>
<proteinExistence type="inferred from homology"/>
<comment type="caution">
    <text evidence="11">The sequence shown here is derived from an EMBL/GenBank/DDBJ whole genome shotgun (WGS) entry which is preliminary data.</text>
</comment>
<reference evidence="11 12" key="1">
    <citation type="journal article" date="2016" name="Genome Biol. Evol.">
        <title>Divergent and convergent evolution of fungal pathogenicity.</title>
        <authorList>
            <person name="Shang Y."/>
            <person name="Xiao G."/>
            <person name="Zheng P."/>
            <person name="Cen K."/>
            <person name="Zhan S."/>
            <person name="Wang C."/>
        </authorList>
    </citation>
    <scope>NUCLEOTIDE SEQUENCE [LARGE SCALE GENOMIC DNA]</scope>
    <source>
        <strain evidence="11 12">RCEF 1005</strain>
    </source>
</reference>
<dbReference type="PANTHER" id="PTHR13074">
    <property type="entry name" value="MEDIATOR OF RNA POLYMERASE II TRANSCRIPTION SUBUNIT 8"/>
    <property type="match status" value="1"/>
</dbReference>
<dbReference type="GO" id="GO:0070847">
    <property type="term" value="C:core mediator complex"/>
    <property type="evidence" value="ECO:0007669"/>
    <property type="project" value="TreeGrafter"/>
</dbReference>
<dbReference type="OrthoDB" id="5329317at2759"/>
<evidence type="ECO:0000256" key="7">
    <source>
        <dbReference type="ARBA" id="ARBA00023242"/>
    </source>
</evidence>